<dbReference type="Gene3D" id="3.90.190.10">
    <property type="entry name" value="Protein tyrosine phosphatase superfamily"/>
    <property type="match status" value="1"/>
</dbReference>
<dbReference type="eggNOG" id="COG2365">
    <property type="taxonomic scope" value="Bacteria"/>
</dbReference>
<proteinExistence type="predicted"/>
<dbReference type="PATRIC" id="fig|1133569.4.peg.427"/>
<name>A0A0R2CLA7_9LACO</name>
<dbReference type="EMBL" id="AYYX01000014">
    <property type="protein sequence ID" value="KRM89036.1"/>
    <property type="molecule type" value="Genomic_DNA"/>
</dbReference>
<dbReference type="GO" id="GO:0004721">
    <property type="term" value="F:phosphoprotein phosphatase activity"/>
    <property type="evidence" value="ECO:0007669"/>
    <property type="project" value="InterPro"/>
</dbReference>
<sequence>MHSERLLPVAGSVNLRELGGYPTHDGQMVRWQKILRAGDLSHLTRYGRFQLAHYGLKYDIDLRSPRERNYAPDKIPEQAVFRSYPVYPTDDQEDDGDLPLIELQAQSQATLETDPYQLMVFDSHSQLAFRCLFKDLLANDQPKQSLLFHCAAGKDRTGIASFLILSALGVDYQIIRQDYLLTNIIYSAADQDQLRKKLKNKNAAEFINRMNASFSVLGEELDQVQAAIVEKYRTIDQYLQTVMQLSEGDLDLLRKIYLE</sequence>
<comment type="caution">
    <text evidence="1">The sequence shown here is derived from an EMBL/GenBank/DDBJ whole genome shotgun (WGS) entry which is preliminary data.</text>
</comment>
<keyword evidence="2" id="KW-1185">Reference proteome</keyword>
<dbReference type="InterPro" id="IPR026893">
    <property type="entry name" value="Tyr/Ser_Pase_IphP-type"/>
</dbReference>
<dbReference type="InterPro" id="IPR029021">
    <property type="entry name" value="Prot-tyrosine_phosphatase-like"/>
</dbReference>
<protein>
    <submittedName>
        <fullName evidence="1">Protein-tyrosine phosphatase</fullName>
    </submittedName>
</protein>
<dbReference type="OrthoDB" id="1188001at2"/>
<dbReference type="SUPFAM" id="SSF52799">
    <property type="entry name" value="(Phosphotyrosine protein) phosphatases II"/>
    <property type="match status" value="1"/>
</dbReference>
<dbReference type="Proteomes" id="UP000051576">
    <property type="component" value="Unassembled WGS sequence"/>
</dbReference>
<evidence type="ECO:0000313" key="1">
    <source>
        <dbReference type="EMBL" id="KRM89036.1"/>
    </source>
</evidence>
<evidence type="ECO:0000313" key="2">
    <source>
        <dbReference type="Proteomes" id="UP000051576"/>
    </source>
</evidence>
<dbReference type="PROSITE" id="PS00383">
    <property type="entry name" value="TYR_PHOSPHATASE_1"/>
    <property type="match status" value="1"/>
</dbReference>
<accession>A0A0R2CLA7</accession>
<gene>
    <name evidence="1" type="ORF">FD21_GL000403</name>
</gene>
<organism evidence="1 2">
    <name type="scientific">Liquorilactobacillus vini DSM 20605</name>
    <dbReference type="NCBI Taxonomy" id="1133569"/>
    <lineage>
        <taxon>Bacteria</taxon>
        <taxon>Bacillati</taxon>
        <taxon>Bacillota</taxon>
        <taxon>Bacilli</taxon>
        <taxon>Lactobacillales</taxon>
        <taxon>Lactobacillaceae</taxon>
        <taxon>Liquorilactobacillus</taxon>
    </lineage>
</organism>
<reference evidence="1 2" key="1">
    <citation type="journal article" date="2015" name="Genome Announc.">
        <title>Expanding the biotechnology potential of lactobacilli through comparative genomics of 213 strains and associated genera.</title>
        <authorList>
            <person name="Sun Z."/>
            <person name="Harris H.M."/>
            <person name="McCann A."/>
            <person name="Guo C."/>
            <person name="Argimon S."/>
            <person name="Zhang W."/>
            <person name="Yang X."/>
            <person name="Jeffery I.B."/>
            <person name="Cooney J.C."/>
            <person name="Kagawa T.F."/>
            <person name="Liu W."/>
            <person name="Song Y."/>
            <person name="Salvetti E."/>
            <person name="Wrobel A."/>
            <person name="Rasinkangas P."/>
            <person name="Parkhill J."/>
            <person name="Rea M.C."/>
            <person name="O'Sullivan O."/>
            <person name="Ritari J."/>
            <person name="Douillard F.P."/>
            <person name="Paul Ross R."/>
            <person name="Yang R."/>
            <person name="Briner A.E."/>
            <person name="Felis G.E."/>
            <person name="de Vos W.M."/>
            <person name="Barrangou R."/>
            <person name="Klaenhammer T.R."/>
            <person name="Caufield P.W."/>
            <person name="Cui Y."/>
            <person name="Zhang H."/>
            <person name="O'Toole P.W."/>
        </authorList>
    </citation>
    <scope>NUCLEOTIDE SEQUENCE [LARGE SCALE GENOMIC DNA]</scope>
    <source>
        <strain evidence="1 2">DSM 20605</strain>
    </source>
</reference>
<dbReference type="Pfam" id="PF13350">
    <property type="entry name" value="Y_phosphatase3"/>
    <property type="match status" value="1"/>
</dbReference>
<dbReference type="AlphaFoldDB" id="A0A0R2CLA7"/>
<dbReference type="STRING" id="1133569.FD21_GL000403"/>
<dbReference type="RefSeq" id="WP_010579981.1">
    <property type="nucleotide sequence ID" value="NZ_AHYZ01000050.1"/>
</dbReference>
<dbReference type="InterPro" id="IPR016130">
    <property type="entry name" value="Tyr_Pase_AS"/>
</dbReference>